<feature type="transmembrane region" description="Helical" evidence="2">
    <location>
        <begin position="617"/>
        <end position="634"/>
    </location>
</feature>
<dbReference type="RefSeq" id="XP_023934325.1">
    <property type="nucleotide sequence ID" value="XM_024078557.2"/>
</dbReference>
<dbReference type="Gene3D" id="3.40.630.10">
    <property type="entry name" value="Zn peptidases"/>
    <property type="match status" value="1"/>
</dbReference>
<keyword evidence="3" id="KW-1185">Reference proteome</keyword>
<dbReference type="InterPro" id="IPR007246">
    <property type="entry name" value="Gaa1"/>
</dbReference>
<dbReference type="Pfam" id="PF04114">
    <property type="entry name" value="Gaa1"/>
    <property type="match status" value="1"/>
</dbReference>
<dbReference type="KEGG" id="bany:112043236"/>
<dbReference type="Proteomes" id="UP001652582">
    <property type="component" value="Chromosome 2"/>
</dbReference>
<feature type="transmembrane region" description="Helical" evidence="2">
    <location>
        <begin position="21"/>
        <end position="41"/>
    </location>
</feature>
<name>A0A6J1MGM4_BICAN</name>
<dbReference type="PANTHER" id="PTHR13304:SF0">
    <property type="entry name" value="GLYCOSYLPHOSPHATIDYLINOSITOL ANCHOR ATTACHMENT 1 PROTEIN"/>
    <property type="match status" value="1"/>
</dbReference>
<keyword evidence="2" id="KW-0472">Membrane</keyword>
<dbReference type="PANTHER" id="PTHR13304">
    <property type="entry name" value="GLYCOSYLPHOSPHATIDYLINOSITOL ANCHOR ATTACHMENT 1 PROTEIN"/>
    <property type="match status" value="1"/>
</dbReference>
<organism evidence="3 4">
    <name type="scientific">Bicyclus anynana</name>
    <name type="common">Squinting bush brown butterfly</name>
    <dbReference type="NCBI Taxonomy" id="110368"/>
    <lineage>
        <taxon>Eukaryota</taxon>
        <taxon>Metazoa</taxon>
        <taxon>Ecdysozoa</taxon>
        <taxon>Arthropoda</taxon>
        <taxon>Hexapoda</taxon>
        <taxon>Insecta</taxon>
        <taxon>Pterygota</taxon>
        <taxon>Neoptera</taxon>
        <taxon>Endopterygota</taxon>
        <taxon>Lepidoptera</taxon>
        <taxon>Glossata</taxon>
        <taxon>Ditrysia</taxon>
        <taxon>Papilionoidea</taxon>
        <taxon>Nymphalidae</taxon>
        <taxon>Satyrinae</taxon>
        <taxon>Satyrini</taxon>
        <taxon>Mycalesina</taxon>
        <taxon>Bicyclus</taxon>
    </lineage>
</organism>
<sequence length="755" mass="85851">MGLLSDPEYGSVKWVKVLKKINFPLCCLCYVGSILWFFTLAHPEFNNETYFSENALLPGLVRNEFNGEHSANKFFNEFIQELEDKYEDSNEMPVDWLVAKMSQLSLEVYTHNFSLNYPFGQGQTYKGTNVYGILRAPRTSSLEALVVTAPYRSLSNHQKGTAAGIALMLAFAQFARPQNYWAKDIIFLITEHEQLGMQAWLEAYHGLQQETSTFYTSLGSFWQTGFDFGKPPQIFEWLMTDHSKSLDPGVLKGRSGSIQAAINLEFHTPKFKYIEVKVEGLNGQLPNLDLVNLAHKLCVLSDIHHSYQNSFTWLRSRNNIDEWVYSIGTMLKMSAAQVTGVPNGNHGLFLPFGIDAITLEGRELNDPAGDPPRAQYLSTRNFYLLGITLERVLRSLNNLLERFHQSYFFYMLAATNRYISIGQYMPSLCLLCGAMLTRALCLWVTIQQDEEIEKRQDEKDKGLKEKKSEEILENTEEKADSEEKEPLIKDVIKPKEDVINTKEDEIKTNEEVVMAKEDEINAKKAAIKAKNDEIETKNGADLNISIVNVGCNYFLVHILGYAANCSPEYFNYIGTTYFDQTPEASIFYGLIALSVFYLFVTPFAFRFPTFEDLSMTNILLLIELATACLAIGMHNFPLGLLIAVLYTPLALLVGVVGDDCRKRSAIVLFLKRILCIILQPLFVVSIALILYSWVLFPEEGVLSKMSRGRDATMQGVMFSVVDSVIYGNWLFQVVTMVIFPTWILFWQILCNRVTY</sequence>
<dbReference type="CTD" id="31517"/>
<dbReference type="GO" id="GO:0042765">
    <property type="term" value="C:GPI-anchor transamidase complex"/>
    <property type="evidence" value="ECO:0007669"/>
    <property type="project" value="InterPro"/>
</dbReference>
<reference evidence="3" key="1">
    <citation type="submission" date="2025-05" db="UniProtKB">
        <authorList>
            <consortium name="RefSeq"/>
        </authorList>
    </citation>
    <scope>NUCLEOTIDE SEQUENCE [LARGE SCALE GENOMIC DNA]</scope>
</reference>
<feature type="transmembrane region" description="Helical" evidence="2">
    <location>
        <begin position="669"/>
        <end position="696"/>
    </location>
</feature>
<keyword evidence="2" id="KW-1133">Transmembrane helix</keyword>
<reference evidence="4" key="2">
    <citation type="submission" date="2025-08" db="UniProtKB">
        <authorList>
            <consortium name="RefSeq"/>
        </authorList>
    </citation>
    <scope>IDENTIFICATION</scope>
</reference>
<accession>A0A6J1MGM4</accession>
<feature type="transmembrane region" description="Helical" evidence="2">
    <location>
        <begin position="729"/>
        <end position="749"/>
    </location>
</feature>
<feature type="transmembrane region" description="Helical" evidence="2">
    <location>
        <begin position="640"/>
        <end position="657"/>
    </location>
</feature>
<protein>
    <submittedName>
        <fullName evidence="4">Glycosylphosphatidylinositol anchor attachment 1 protein</fullName>
    </submittedName>
</protein>
<gene>
    <name evidence="4" type="primary">LOC112043236</name>
</gene>
<evidence type="ECO:0000313" key="3">
    <source>
        <dbReference type="Proteomes" id="UP001652582"/>
    </source>
</evidence>
<feature type="transmembrane region" description="Helical" evidence="2">
    <location>
        <begin position="586"/>
        <end position="605"/>
    </location>
</feature>
<dbReference type="OrthoDB" id="445301at2759"/>
<evidence type="ECO:0000313" key="4">
    <source>
        <dbReference type="RefSeq" id="XP_023934325.1"/>
    </source>
</evidence>
<dbReference type="PIRSF" id="PIRSF036762">
    <property type="entry name" value="GAA1"/>
    <property type="match status" value="1"/>
</dbReference>
<evidence type="ECO:0000256" key="2">
    <source>
        <dbReference type="SAM" id="Phobius"/>
    </source>
</evidence>
<feature type="compositionally biased region" description="Basic and acidic residues" evidence="1">
    <location>
        <begin position="454"/>
        <end position="478"/>
    </location>
</feature>
<dbReference type="GeneID" id="112043236"/>
<keyword evidence="2" id="KW-0812">Transmembrane</keyword>
<evidence type="ECO:0000256" key="1">
    <source>
        <dbReference type="SAM" id="MobiDB-lite"/>
    </source>
</evidence>
<proteinExistence type="predicted"/>
<feature type="region of interest" description="Disordered" evidence="1">
    <location>
        <begin position="454"/>
        <end position="485"/>
    </location>
</feature>
<dbReference type="SUPFAM" id="SSF53187">
    <property type="entry name" value="Zn-dependent exopeptidases"/>
    <property type="match status" value="1"/>
</dbReference>
<dbReference type="GO" id="GO:0016255">
    <property type="term" value="P:attachment of GPI anchor to protein"/>
    <property type="evidence" value="ECO:0007669"/>
    <property type="project" value="TreeGrafter"/>
</dbReference>
<dbReference type="AlphaFoldDB" id="A0A6J1MGM4"/>